<dbReference type="SMART" id="SM00450">
    <property type="entry name" value="RHOD"/>
    <property type="match status" value="1"/>
</dbReference>
<name>A0ABQ2F2R3_9DEIO</name>
<evidence type="ECO:0000313" key="3">
    <source>
        <dbReference type="EMBL" id="GGK34448.1"/>
    </source>
</evidence>
<dbReference type="CDD" id="cd00158">
    <property type="entry name" value="RHOD"/>
    <property type="match status" value="1"/>
</dbReference>
<dbReference type="SUPFAM" id="SSF52821">
    <property type="entry name" value="Rhodanese/Cell cycle control phosphatase"/>
    <property type="match status" value="1"/>
</dbReference>
<dbReference type="EMBL" id="BMPP01000014">
    <property type="protein sequence ID" value="GGK34448.1"/>
    <property type="molecule type" value="Genomic_DNA"/>
</dbReference>
<evidence type="ECO:0000256" key="1">
    <source>
        <dbReference type="SAM" id="MobiDB-lite"/>
    </source>
</evidence>
<feature type="domain" description="Rhodanese" evidence="2">
    <location>
        <begin position="48"/>
        <end position="150"/>
    </location>
</feature>
<comment type="caution">
    <text evidence="3">The sequence shown here is derived from an EMBL/GenBank/DDBJ whole genome shotgun (WGS) entry which is preliminary data.</text>
</comment>
<gene>
    <name evidence="3" type="ORF">GCM10008955_30590</name>
</gene>
<dbReference type="Proteomes" id="UP000647587">
    <property type="component" value="Unassembled WGS sequence"/>
</dbReference>
<sequence>MTGQQDISEATGPDALPGQPHPIEACTWHGGSGPWPEVSTAQLRRLLAAGSTLVLDARSPLEWAISHLPGARNVGPKPGVPMGEYVGDVREIARLTQGNPSVPLLIYCNGPHCRKTYRLAAELRDAGFTDVRCYHLGAPVWRALGGLMVVEKEGAAYILRNDRTACWVDASRAGCAFPFPNLPGVVRLPQGSVSDAKNDGRLPMEDHNTRVVVFGSTVSEARTVAQELGSHAFHNVTYFNGTARLLAQTLQAADPGNGLHRMQGRCGHPAGHTSSLRVKGKGEA</sequence>
<dbReference type="PROSITE" id="PS50206">
    <property type="entry name" value="RHODANESE_3"/>
    <property type="match status" value="1"/>
</dbReference>
<dbReference type="Gene3D" id="3.40.250.10">
    <property type="entry name" value="Rhodanese-like domain"/>
    <property type="match status" value="1"/>
</dbReference>
<dbReference type="InterPro" id="IPR050229">
    <property type="entry name" value="GlpE_sulfurtransferase"/>
</dbReference>
<keyword evidence="4" id="KW-1185">Reference proteome</keyword>
<protein>
    <recommendedName>
        <fullName evidence="2">Rhodanese domain-containing protein</fullName>
    </recommendedName>
</protein>
<dbReference type="InterPro" id="IPR036873">
    <property type="entry name" value="Rhodanese-like_dom_sf"/>
</dbReference>
<evidence type="ECO:0000313" key="4">
    <source>
        <dbReference type="Proteomes" id="UP000647587"/>
    </source>
</evidence>
<dbReference type="RefSeq" id="WP_189010342.1">
    <property type="nucleotide sequence ID" value="NZ_BMPP01000014.1"/>
</dbReference>
<accession>A0ABQ2F2R3</accession>
<evidence type="ECO:0000259" key="2">
    <source>
        <dbReference type="PROSITE" id="PS50206"/>
    </source>
</evidence>
<dbReference type="PANTHER" id="PTHR43031">
    <property type="entry name" value="FAD-DEPENDENT OXIDOREDUCTASE"/>
    <property type="match status" value="1"/>
</dbReference>
<proteinExistence type="predicted"/>
<organism evidence="3 4">
    <name type="scientific">Deinococcus malanensis</name>
    <dbReference type="NCBI Taxonomy" id="1706855"/>
    <lineage>
        <taxon>Bacteria</taxon>
        <taxon>Thermotogati</taxon>
        <taxon>Deinococcota</taxon>
        <taxon>Deinococci</taxon>
        <taxon>Deinococcales</taxon>
        <taxon>Deinococcaceae</taxon>
        <taxon>Deinococcus</taxon>
    </lineage>
</organism>
<dbReference type="Pfam" id="PF00581">
    <property type="entry name" value="Rhodanese"/>
    <property type="match status" value="1"/>
</dbReference>
<dbReference type="PANTHER" id="PTHR43031:SF16">
    <property type="entry name" value="OXIDOREDUCTASE"/>
    <property type="match status" value="1"/>
</dbReference>
<feature type="region of interest" description="Disordered" evidence="1">
    <location>
        <begin position="1"/>
        <end position="23"/>
    </location>
</feature>
<dbReference type="InterPro" id="IPR001763">
    <property type="entry name" value="Rhodanese-like_dom"/>
</dbReference>
<reference evidence="4" key="1">
    <citation type="journal article" date="2019" name="Int. J. Syst. Evol. Microbiol.">
        <title>The Global Catalogue of Microorganisms (GCM) 10K type strain sequencing project: providing services to taxonomists for standard genome sequencing and annotation.</title>
        <authorList>
            <consortium name="The Broad Institute Genomics Platform"/>
            <consortium name="The Broad Institute Genome Sequencing Center for Infectious Disease"/>
            <person name="Wu L."/>
            <person name="Ma J."/>
        </authorList>
    </citation>
    <scope>NUCLEOTIDE SEQUENCE [LARGE SCALE GENOMIC DNA]</scope>
    <source>
        <strain evidence="4">JCM 30331</strain>
    </source>
</reference>